<feature type="transmembrane region" description="Helical" evidence="1">
    <location>
        <begin position="12"/>
        <end position="32"/>
    </location>
</feature>
<sequence length="141" mass="16470">MDDLLELLQDVFSVATFFLFRANFLSCYRIIGWHLVAYWEEIKVLHSVTYGTASFMNLIGLFWVAGGLPSEVDSLKKNFYKKAHLRLIFVSTSKEPQFKKELLEEPEFCFLGWDILPYKRSSILAIMEALFKYTAFVFAMK</sequence>
<evidence type="ECO:0000256" key="1">
    <source>
        <dbReference type="SAM" id="Phobius"/>
    </source>
</evidence>
<accession>A0A8X6GLK1</accession>
<dbReference type="OrthoDB" id="10432032at2759"/>
<comment type="caution">
    <text evidence="2">The sequence shown here is derived from an EMBL/GenBank/DDBJ whole genome shotgun (WGS) entry which is preliminary data.</text>
</comment>
<reference evidence="2" key="1">
    <citation type="submission" date="2020-07" db="EMBL/GenBank/DDBJ databases">
        <title>Multicomponent nature underlies the extraordinary mechanical properties of spider dragline silk.</title>
        <authorList>
            <person name="Kono N."/>
            <person name="Nakamura H."/>
            <person name="Mori M."/>
            <person name="Yoshida Y."/>
            <person name="Ohtoshi R."/>
            <person name="Malay A.D."/>
            <person name="Moran D.A.P."/>
            <person name="Tomita M."/>
            <person name="Numata K."/>
            <person name="Arakawa K."/>
        </authorList>
    </citation>
    <scope>NUCLEOTIDE SEQUENCE</scope>
</reference>
<protein>
    <submittedName>
        <fullName evidence="2">Uncharacterized protein</fullName>
    </submittedName>
</protein>
<dbReference type="Proteomes" id="UP000887116">
    <property type="component" value="Unassembled WGS sequence"/>
</dbReference>
<feature type="transmembrane region" description="Helical" evidence="1">
    <location>
        <begin position="44"/>
        <end position="65"/>
    </location>
</feature>
<evidence type="ECO:0000313" key="2">
    <source>
        <dbReference type="EMBL" id="GFQ69474.1"/>
    </source>
</evidence>
<evidence type="ECO:0000313" key="3">
    <source>
        <dbReference type="Proteomes" id="UP000887116"/>
    </source>
</evidence>
<keyword evidence="1" id="KW-0812">Transmembrane</keyword>
<keyword evidence="1" id="KW-1133">Transmembrane helix</keyword>
<dbReference type="AlphaFoldDB" id="A0A8X6GLK1"/>
<keyword evidence="1" id="KW-0472">Membrane</keyword>
<name>A0A8X6GLK1_TRICU</name>
<proteinExistence type="predicted"/>
<keyword evidence="3" id="KW-1185">Reference proteome</keyword>
<feature type="transmembrane region" description="Helical" evidence="1">
    <location>
        <begin position="121"/>
        <end position="140"/>
    </location>
</feature>
<organism evidence="2 3">
    <name type="scientific">Trichonephila clavata</name>
    <name type="common">Joro spider</name>
    <name type="synonym">Nephila clavata</name>
    <dbReference type="NCBI Taxonomy" id="2740835"/>
    <lineage>
        <taxon>Eukaryota</taxon>
        <taxon>Metazoa</taxon>
        <taxon>Ecdysozoa</taxon>
        <taxon>Arthropoda</taxon>
        <taxon>Chelicerata</taxon>
        <taxon>Arachnida</taxon>
        <taxon>Araneae</taxon>
        <taxon>Araneomorphae</taxon>
        <taxon>Entelegynae</taxon>
        <taxon>Araneoidea</taxon>
        <taxon>Nephilidae</taxon>
        <taxon>Trichonephila</taxon>
    </lineage>
</organism>
<gene>
    <name evidence="2" type="primary">AVEN_23060_1</name>
    <name evidence="2" type="ORF">TNCT_175101</name>
</gene>
<dbReference type="EMBL" id="BMAO01000827">
    <property type="protein sequence ID" value="GFQ69474.1"/>
    <property type="molecule type" value="Genomic_DNA"/>
</dbReference>